<accession>A0A9W9VIX9</accession>
<feature type="transmembrane region" description="Helical" evidence="8">
    <location>
        <begin position="12"/>
        <end position="37"/>
    </location>
</feature>
<dbReference type="GO" id="GO:0005506">
    <property type="term" value="F:iron ion binding"/>
    <property type="evidence" value="ECO:0007669"/>
    <property type="project" value="InterPro"/>
</dbReference>
<dbReference type="AlphaFoldDB" id="A0A9W9VIX9"/>
<dbReference type="GO" id="GO:0004497">
    <property type="term" value="F:monooxygenase activity"/>
    <property type="evidence" value="ECO:0007669"/>
    <property type="project" value="UniProtKB-KW"/>
</dbReference>
<dbReference type="OrthoDB" id="6692864at2759"/>
<evidence type="ECO:0000256" key="5">
    <source>
        <dbReference type="ARBA" id="ARBA00023002"/>
    </source>
</evidence>
<dbReference type="PANTHER" id="PTHR24305">
    <property type="entry name" value="CYTOCHROME P450"/>
    <property type="match status" value="1"/>
</dbReference>
<dbReference type="Proteomes" id="UP001147752">
    <property type="component" value="Unassembled WGS sequence"/>
</dbReference>
<organism evidence="9 10">
    <name type="scientific">Penicillium concentricum</name>
    <dbReference type="NCBI Taxonomy" id="293559"/>
    <lineage>
        <taxon>Eukaryota</taxon>
        <taxon>Fungi</taxon>
        <taxon>Dikarya</taxon>
        <taxon>Ascomycota</taxon>
        <taxon>Pezizomycotina</taxon>
        <taxon>Eurotiomycetes</taxon>
        <taxon>Eurotiomycetidae</taxon>
        <taxon>Eurotiales</taxon>
        <taxon>Aspergillaceae</taxon>
        <taxon>Penicillium</taxon>
    </lineage>
</organism>
<evidence type="ECO:0000256" key="6">
    <source>
        <dbReference type="ARBA" id="ARBA00023004"/>
    </source>
</evidence>
<protein>
    <submittedName>
        <fullName evidence="9">Cytochrome P450</fullName>
    </submittedName>
</protein>
<keyword evidence="4" id="KW-0479">Metal-binding</keyword>
<dbReference type="Gene3D" id="1.10.630.10">
    <property type="entry name" value="Cytochrome P450"/>
    <property type="match status" value="1"/>
</dbReference>
<keyword evidence="10" id="KW-1185">Reference proteome</keyword>
<evidence type="ECO:0000256" key="1">
    <source>
        <dbReference type="ARBA" id="ARBA00001971"/>
    </source>
</evidence>
<keyword evidence="3" id="KW-0349">Heme</keyword>
<keyword evidence="7" id="KW-0503">Monooxygenase</keyword>
<dbReference type="PANTHER" id="PTHR24305:SF230">
    <property type="entry name" value="P450, PUTATIVE (EUROFUNG)-RELATED"/>
    <property type="match status" value="1"/>
</dbReference>
<dbReference type="InterPro" id="IPR001128">
    <property type="entry name" value="Cyt_P450"/>
</dbReference>
<evidence type="ECO:0000313" key="9">
    <source>
        <dbReference type="EMBL" id="KAJ5382509.1"/>
    </source>
</evidence>
<keyword evidence="8" id="KW-1133">Transmembrane helix</keyword>
<sequence length="444" mass="49647">MLNRVLYPSGHYDVWTTTVAIGITIALAWACALLLFYTQFDLLASYPGPKVARFTRLWYAIHLFRGTLLEELLKAHEKYGYVVRIAPDELSYICPEAWDDIYGSKVVPEMTRDPRFMQDVGGQGQSLLHVTHERHRAMRKKLAHGFSAKSLRDTESLRTSYVDSLIQRLSENSQNGEVLDLVKWYSFLSYDIQSDLAFGKSFDCLKTSSFHPWMQLIAEFDKIDPFFRAITHFPWALKLMQYLTPRYVVDMEAKLSAMSMEKAKGRMARPVGRPDFLEHFMQTTDALSEADVCANAVAMIGAGGDTTATLLSGTTFFLLQNPQLLTKLSLQLRQCFKSESEIDQAAADGNSLLQACVLETLRVYPPAAVGFTRVVPKSGATIAGRFVPEGITFQVLMSSAPNAGLNQAILSMTRKAYFGHLHVVLMDALERGTMTPDLAIPAPC</sequence>
<proteinExistence type="inferred from homology"/>
<keyword evidence="5" id="KW-0560">Oxidoreductase</keyword>
<keyword evidence="8" id="KW-0812">Transmembrane</keyword>
<gene>
    <name evidence="9" type="ORF">N7517_000420</name>
</gene>
<reference evidence="9" key="2">
    <citation type="journal article" date="2023" name="IMA Fungus">
        <title>Comparative genomic study of the Penicillium genus elucidates a diverse pangenome and 15 lateral gene transfer events.</title>
        <authorList>
            <person name="Petersen C."/>
            <person name="Sorensen T."/>
            <person name="Nielsen M.R."/>
            <person name="Sondergaard T.E."/>
            <person name="Sorensen J.L."/>
            <person name="Fitzpatrick D.A."/>
            <person name="Frisvad J.C."/>
            <person name="Nielsen K.L."/>
        </authorList>
    </citation>
    <scope>NUCLEOTIDE SEQUENCE</scope>
    <source>
        <strain evidence="9">IBT 3081</strain>
    </source>
</reference>
<evidence type="ECO:0000256" key="7">
    <source>
        <dbReference type="ARBA" id="ARBA00023033"/>
    </source>
</evidence>
<comment type="caution">
    <text evidence="9">The sequence shown here is derived from an EMBL/GenBank/DDBJ whole genome shotgun (WGS) entry which is preliminary data.</text>
</comment>
<dbReference type="SUPFAM" id="SSF48264">
    <property type="entry name" value="Cytochrome P450"/>
    <property type="match status" value="1"/>
</dbReference>
<keyword evidence="8" id="KW-0472">Membrane</keyword>
<evidence type="ECO:0000313" key="10">
    <source>
        <dbReference type="Proteomes" id="UP001147752"/>
    </source>
</evidence>
<name>A0A9W9VIX9_9EURO</name>
<keyword evidence="6" id="KW-0408">Iron</keyword>
<comment type="similarity">
    <text evidence="2">Belongs to the cytochrome P450 family.</text>
</comment>
<dbReference type="GO" id="GO:0016705">
    <property type="term" value="F:oxidoreductase activity, acting on paired donors, with incorporation or reduction of molecular oxygen"/>
    <property type="evidence" value="ECO:0007669"/>
    <property type="project" value="InterPro"/>
</dbReference>
<dbReference type="InterPro" id="IPR036396">
    <property type="entry name" value="Cyt_P450_sf"/>
</dbReference>
<comment type="cofactor">
    <cofactor evidence="1">
        <name>heme</name>
        <dbReference type="ChEBI" id="CHEBI:30413"/>
    </cofactor>
</comment>
<dbReference type="GO" id="GO:0043386">
    <property type="term" value="P:mycotoxin biosynthetic process"/>
    <property type="evidence" value="ECO:0007669"/>
    <property type="project" value="UniProtKB-ARBA"/>
</dbReference>
<reference evidence="9" key="1">
    <citation type="submission" date="2022-12" db="EMBL/GenBank/DDBJ databases">
        <authorList>
            <person name="Petersen C."/>
        </authorList>
    </citation>
    <scope>NUCLEOTIDE SEQUENCE</scope>
    <source>
        <strain evidence="9">IBT 3081</strain>
    </source>
</reference>
<dbReference type="GeneID" id="81457333"/>
<evidence type="ECO:0000256" key="8">
    <source>
        <dbReference type="SAM" id="Phobius"/>
    </source>
</evidence>
<dbReference type="EMBL" id="JAPZBT010000001">
    <property type="protein sequence ID" value="KAJ5382509.1"/>
    <property type="molecule type" value="Genomic_DNA"/>
</dbReference>
<dbReference type="InterPro" id="IPR050121">
    <property type="entry name" value="Cytochrome_P450_monoxygenase"/>
</dbReference>
<dbReference type="Pfam" id="PF00067">
    <property type="entry name" value="p450"/>
    <property type="match status" value="1"/>
</dbReference>
<dbReference type="RefSeq" id="XP_056582285.1">
    <property type="nucleotide sequence ID" value="XM_056718150.1"/>
</dbReference>
<evidence type="ECO:0000256" key="3">
    <source>
        <dbReference type="ARBA" id="ARBA00022617"/>
    </source>
</evidence>
<dbReference type="GO" id="GO:0020037">
    <property type="term" value="F:heme binding"/>
    <property type="evidence" value="ECO:0007669"/>
    <property type="project" value="InterPro"/>
</dbReference>
<evidence type="ECO:0000256" key="4">
    <source>
        <dbReference type="ARBA" id="ARBA00022723"/>
    </source>
</evidence>
<evidence type="ECO:0000256" key="2">
    <source>
        <dbReference type="ARBA" id="ARBA00010617"/>
    </source>
</evidence>